<protein>
    <recommendedName>
        <fullName evidence="8">Ras-related protein Rab-1</fullName>
    </recommendedName>
    <alternativeName>
        <fullName evidence="9">Small GTP-binding protein rab1</fullName>
    </alternativeName>
</protein>
<evidence type="ECO:0000256" key="2">
    <source>
        <dbReference type="ARBA" id="ARBA00022741"/>
    </source>
</evidence>
<evidence type="ECO:0000256" key="7">
    <source>
        <dbReference type="ARBA" id="ARBA00053444"/>
    </source>
</evidence>
<dbReference type="PANTHER" id="PTHR47980">
    <property type="entry name" value="LD44762P"/>
    <property type="match status" value="1"/>
</dbReference>
<dbReference type="PROSITE" id="PS51421">
    <property type="entry name" value="RAS"/>
    <property type="match status" value="1"/>
</dbReference>
<evidence type="ECO:0000256" key="4">
    <source>
        <dbReference type="ARBA" id="ARBA00023134"/>
    </source>
</evidence>
<comment type="similarity">
    <text evidence="1">Belongs to the small GTPase superfamily. Rab family.</text>
</comment>
<organism evidence="10">
    <name type="scientific">Heterosigma akashiwo</name>
    <name type="common">Chromophytic alga</name>
    <name type="synonym">Heterosigma carterae</name>
    <dbReference type="NCBI Taxonomy" id="2829"/>
    <lineage>
        <taxon>Eukaryota</taxon>
        <taxon>Sar</taxon>
        <taxon>Stramenopiles</taxon>
        <taxon>Ochrophyta</taxon>
        <taxon>Raphidophyceae</taxon>
        <taxon>Chattonellales</taxon>
        <taxon>Chattonellaceae</taxon>
        <taxon>Heterosigma</taxon>
    </lineage>
</organism>
<dbReference type="AlphaFoldDB" id="A0A6T5LYQ8"/>
<dbReference type="SMART" id="SM00176">
    <property type="entry name" value="RAN"/>
    <property type="match status" value="1"/>
</dbReference>
<dbReference type="InterPro" id="IPR027417">
    <property type="entry name" value="P-loop_NTPase"/>
</dbReference>
<dbReference type="GO" id="GO:0005525">
    <property type="term" value="F:GTP binding"/>
    <property type="evidence" value="ECO:0007669"/>
    <property type="project" value="UniProtKB-KW"/>
</dbReference>
<reference evidence="10" key="1">
    <citation type="submission" date="2021-01" db="EMBL/GenBank/DDBJ databases">
        <authorList>
            <person name="Corre E."/>
            <person name="Pelletier E."/>
            <person name="Niang G."/>
            <person name="Scheremetjew M."/>
            <person name="Finn R."/>
            <person name="Kale V."/>
            <person name="Holt S."/>
            <person name="Cochrane G."/>
            <person name="Meng A."/>
            <person name="Brown T."/>
            <person name="Cohen L."/>
        </authorList>
    </citation>
    <scope>NUCLEOTIDE SEQUENCE</scope>
    <source>
        <strain evidence="10">CCMP3107</strain>
    </source>
</reference>
<dbReference type="InterPro" id="IPR001806">
    <property type="entry name" value="Small_GTPase"/>
</dbReference>
<evidence type="ECO:0000256" key="8">
    <source>
        <dbReference type="ARBA" id="ARBA00067099"/>
    </source>
</evidence>
<dbReference type="SMART" id="SM00174">
    <property type="entry name" value="RHO"/>
    <property type="match status" value="1"/>
</dbReference>
<evidence type="ECO:0000256" key="6">
    <source>
        <dbReference type="ARBA" id="ARBA00023289"/>
    </source>
</evidence>
<keyword evidence="2" id="KW-0547">Nucleotide-binding</keyword>
<dbReference type="PROSITE" id="PS51420">
    <property type="entry name" value="RHO"/>
    <property type="match status" value="1"/>
</dbReference>
<dbReference type="GO" id="GO:0015031">
    <property type="term" value="P:protein transport"/>
    <property type="evidence" value="ECO:0007669"/>
    <property type="project" value="UniProtKB-KW"/>
</dbReference>
<dbReference type="SUPFAM" id="SSF52540">
    <property type="entry name" value="P-loop containing nucleoside triphosphate hydrolases"/>
    <property type="match status" value="1"/>
</dbReference>
<gene>
    <name evidence="10" type="ORF">HAKA00212_LOCUS1862</name>
</gene>
<accession>A0A6T5LYQ8</accession>
<dbReference type="SMART" id="SM00175">
    <property type="entry name" value="RAB"/>
    <property type="match status" value="1"/>
</dbReference>
<keyword evidence="6" id="KW-0636">Prenylation</keyword>
<dbReference type="Gene3D" id="3.40.50.300">
    <property type="entry name" value="P-loop containing nucleotide triphosphate hydrolases"/>
    <property type="match status" value="1"/>
</dbReference>
<dbReference type="FunFam" id="3.40.50.300:FF:001018">
    <property type="entry name" value="Rab family GTPase"/>
    <property type="match status" value="1"/>
</dbReference>
<dbReference type="NCBIfam" id="TIGR00231">
    <property type="entry name" value="small_GTP"/>
    <property type="match status" value="1"/>
</dbReference>
<keyword evidence="5" id="KW-0449">Lipoprotein</keyword>
<dbReference type="Pfam" id="PF00071">
    <property type="entry name" value="Ras"/>
    <property type="match status" value="1"/>
</dbReference>
<dbReference type="PRINTS" id="PR00449">
    <property type="entry name" value="RASTRNSFRMNG"/>
</dbReference>
<comment type="function">
    <text evidence="7">Protein transport. Probably involved in vesicular traffic from ER to Golgi.</text>
</comment>
<evidence type="ECO:0000256" key="9">
    <source>
        <dbReference type="ARBA" id="ARBA00081865"/>
    </source>
</evidence>
<keyword evidence="4" id="KW-0342">GTP-binding</keyword>
<name>A0A6T5LYQ8_HETAK</name>
<dbReference type="SMART" id="SM00173">
    <property type="entry name" value="RAS"/>
    <property type="match status" value="1"/>
</dbReference>
<keyword evidence="3" id="KW-0653">Protein transport</keyword>
<evidence type="ECO:0000256" key="1">
    <source>
        <dbReference type="ARBA" id="ARBA00006270"/>
    </source>
</evidence>
<keyword evidence="3" id="KW-0813">Transport</keyword>
<dbReference type="GO" id="GO:0003924">
    <property type="term" value="F:GTPase activity"/>
    <property type="evidence" value="ECO:0007669"/>
    <property type="project" value="InterPro"/>
</dbReference>
<dbReference type="InterPro" id="IPR005225">
    <property type="entry name" value="Small_GTP-bd"/>
</dbReference>
<evidence type="ECO:0000313" key="10">
    <source>
        <dbReference type="EMBL" id="CAE0623197.1"/>
    </source>
</evidence>
<dbReference type="PROSITE" id="PS51419">
    <property type="entry name" value="RAB"/>
    <property type="match status" value="1"/>
</dbReference>
<evidence type="ECO:0000256" key="3">
    <source>
        <dbReference type="ARBA" id="ARBA00022927"/>
    </source>
</evidence>
<evidence type="ECO:0000256" key="5">
    <source>
        <dbReference type="ARBA" id="ARBA00023288"/>
    </source>
</evidence>
<proteinExistence type="inferred from homology"/>
<sequence>MAGTEEYDLHLKILMLGDTGVGKTCLLVRYESDSYHPLYITTIGIDYKIKFLDVDGTKIRLQIWDTAGQERFRTITVSYFKGAHGIMLVYDITDRESFDNITHWINQIKEHADSSVNIVLVANKCDREEERQVSREEGQALADHYSVSFFETSAKENMNVNEAYFQIARETKDKVLAKEESAPKAENIILDNHSGSRKSRKKCC</sequence>
<dbReference type="InterPro" id="IPR050305">
    <property type="entry name" value="Small_GTPase_Rab"/>
</dbReference>
<dbReference type="EMBL" id="HBIU01004961">
    <property type="protein sequence ID" value="CAE0623197.1"/>
    <property type="molecule type" value="Transcribed_RNA"/>
</dbReference>